<dbReference type="PANTHER" id="PTHR11364">
    <property type="entry name" value="THIOSULFATE SULFERTANSFERASE"/>
    <property type="match status" value="1"/>
</dbReference>
<evidence type="ECO:0000256" key="2">
    <source>
        <dbReference type="ARBA" id="ARBA00022737"/>
    </source>
</evidence>
<dbReference type="SMART" id="SM00450">
    <property type="entry name" value="RHOD"/>
    <property type="match status" value="2"/>
</dbReference>
<keyword evidence="1 5" id="KW-0808">Transferase</keyword>
<dbReference type="Proteomes" id="UP000070444">
    <property type="component" value="Unassembled WGS sequence"/>
</dbReference>
<name>A0A137PAF9_CONC2</name>
<dbReference type="CDD" id="cd01449">
    <property type="entry name" value="TST_Repeat_2"/>
    <property type="match status" value="1"/>
</dbReference>
<dbReference type="EMBL" id="KQ964462">
    <property type="protein sequence ID" value="KXN71990.1"/>
    <property type="molecule type" value="Genomic_DNA"/>
</dbReference>
<dbReference type="PROSITE" id="PS50206">
    <property type="entry name" value="RHODANESE_3"/>
    <property type="match status" value="2"/>
</dbReference>
<sequence>MKLPVPPLLSTQYVSKNLQKLVLLDSSWYMPNVPRNPSKEFESLRLPNSRFFNIDEVKDHSSKYPHMLPSPSDFSKHMERLKIQPSDHVVVYDTQGVFSSPRVFWTFKAFNHDNISVLNGGLPKWQTEGLKLIKDEDPSKYFSQLPTTTYPVPELNSKLLKEYSQVLGIVKQDKTNIQILDARPTPRFTGEQPEPRPELSSGHMPHSKSLPFNIFIKEDENGSKVFKSSEEVKSIIKEKGIDLSNPIINTCGSGITASILYFSLKYLPNFAIDSNESNVDVEEIDISVYDGSWTEYASKKDTSIILKN</sequence>
<dbReference type="OrthoDB" id="270167at2759"/>
<protein>
    <submittedName>
        <fullName evidence="5">Thiosulfate sulfurtransferase, Rhodanese-like protein</fullName>
    </submittedName>
</protein>
<proteinExistence type="predicted"/>
<feature type="domain" description="Rhodanese" evidence="4">
    <location>
        <begin position="173"/>
        <end position="305"/>
    </location>
</feature>
<evidence type="ECO:0000259" key="4">
    <source>
        <dbReference type="PROSITE" id="PS50206"/>
    </source>
</evidence>
<dbReference type="Pfam" id="PF00581">
    <property type="entry name" value="Rhodanese"/>
    <property type="match status" value="2"/>
</dbReference>
<dbReference type="GO" id="GO:0005739">
    <property type="term" value="C:mitochondrion"/>
    <property type="evidence" value="ECO:0007669"/>
    <property type="project" value="TreeGrafter"/>
</dbReference>
<gene>
    <name evidence="5" type="ORF">CONCODRAFT_78023</name>
</gene>
<dbReference type="Gene3D" id="3.40.250.10">
    <property type="entry name" value="Rhodanese-like domain"/>
    <property type="match status" value="2"/>
</dbReference>
<feature type="domain" description="Rhodanese" evidence="4">
    <location>
        <begin position="17"/>
        <end position="134"/>
    </location>
</feature>
<evidence type="ECO:0000256" key="1">
    <source>
        <dbReference type="ARBA" id="ARBA00022679"/>
    </source>
</evidence>
<dbReference type="InterPro" id="IPR036873">
    <property type="entry name" value="Rhodanese-like_dom_sf"/>
</dbReference>
<evidence type="ECO:0000313" key="5">
    <source>
        <dbReference type="EMBL" id="KXN71990.1"/>
    </source>
</evidence>
<dbReference type="PANTHER" id="PTHR11364:SF27">
    <property type="entry name" value="SULFURTRANSFERASE"/>
    <property type="match status" value="1"/>
</dbReference>
<dbReference type="AlphaFoldDB" id="A0A137PAF9"/>
<evidence type="ECO:0000313" key="6">
    <source>
        <dbReference type="Proteomes" id="UP000070444"/>
    </source>
</evidence>
<dbReference type="STRING" id="796925.A0A137PAF9"/>
<dbReference type="SUPFAM" id="SSF52821">
    <property type="entry name" value="Rhodanese/Cell cycle control phosphatase"/>
    <property type="match status" value="2"/>
</dbReference>
<evidence type="ECO:0000256" key="3">
    <source>
        <dbReference type="SAM" id="MobiDB-lite"/>
    </source>
</evidence>
<accession>A0A137PAF9</accession>
<dbReference type="InterPro" id="IPR045078">
    <property type="entry name" value="TST/MPST-like"/>
</dbReference>
<keyword evidence="6" id="KW-1185">Reference proteome</keyword>
<keyword evidence="2" id="KW-0677">Repeat</keyword>
<dbReference type="GO" id="GO:0004792">
    <property type="term" value="F:thiosulfate-cyanide sulfurtransferase activity"/>
    <property type="evidence" value="ECO:0007669"/>
    <property type="project" value="TreeGrafter"/>
</dbReference>
<dbReference type="CDD" id="cd01448">
    <property type="entry name" value="TST_Repeat_1"/>
    <property type="match status" value="1"/>
</dbReference>
<dbReference type="OMA" id="NNNWFAS"/>
<organism evidence="5 6">
    <name type="scientific">Conidiobolus coronatus (strain ATCC 28846 / CBS 209.66 / NRRL 28638)</name>
    <name type="common">Delacroixia coronata</name>
    <dbReference type="NCBI Taxonomy" id="796925"/>
    <lineage>
        <taxon>Eukaryota</taxon>
        <taxon>Fungi</taxon>
        <taxon>Fungi incertae sedis</taxon>
        <taxon>Zoopagomycota</taxon>
        <taxon>Entomophthoromycotina</taxon>
        <taxon>Entomophthoromycetes</taxon>
        <taxon>Entomophthorales</taxon>
        <taxon>Ancylistaceae</taxon>
        <taxon>Conidiobolus</taxon>
    </lineage>
</organism>
<reference evidence="5 6" key="1">
    <citation type="journal article" date="2015" name="Genome Biol. Evol.">
        <title>Phylogenomic analyses indicate that early fungi evolved digesting cell walls of algal ancestors of land plants.</title>
        <authorList>
            <person name="Chang Y."/>
            <person name="Wang S."/>
            <person name="Sekimoto S."/>
            <person name="Aerts A.L."/>
            <person name="Choi C."/>
            <person name="Clum A."/>
            <person name="LaButti K.M."/>
            <person name="Lindquist E.A."/>
            <person name="Yee Ngan C."/>
            <person name="Ohm R.A."/>
            <person name="Salamov A.A."/>
            <person name="Grigoriev I.V."/>
            <person name="Spatafora J.W."/>
            <person name="Berbee M.L."/>
        </authorList>
    </citation>
    <scope>NUCLEOTIDE SEQUENCE [LARGE SCALE GENOMIC DNA]</scope>
    <source>
        <strain evidence="5 6">NRRL 28638</strain>
    </source>
</reference>
<feature type="region of interest" description="Disordered" evidence="3">
    <location>
        <begin position="185"/>
        <end position="206"/>
    </location>
</feature>
<dbReference type="InterPro" id="IPR001763">
    <property type="entry name" value="Rhodanese-like_dom"/>
</dbReference>